<evidence type="ECO:0000313" key="1">
    <source>
        <dbReference type="EMBL" id="SGY86685.1"/>
    </source>
</evidence>
<reference evidence="1 2" key="1">
    <citation type="submission" date="2016-11" db="EMBL/GenBank/DDBJ databases">
        <authorList>
            <person name="Jaros S."/>
            <person name="Januszkiewicz K."/>
            <person name="Wedrychowicz H."/>
        </authorList>
    </citation>
    <scope>NUCLEOTIDE SEQUENCE [LARGE SCALE GENOMIC DNA]</scope>
    <source>
        <strain evidence="1">NVI 5450</strain>
    </source>
</reference>
<gene>
    <name evidence="1" type="ORF">NVI5450_0650</name>
</gene>
<dbReference type="EMBL" id="FPLD01000023">
    <property type="protein sequence ID" value="SGY86685.1"/>
    <property type="molecule type" value="Genomic_DNA"/>
</dbReference>
<proteinExistence type="predicted"/>
<organism evidence="1 2">
    <name type="scientific">Moritella viscosa</name>
    <dbReference type="NCBI Taxonomy" id="80854"/>
    <lineage>
        <taxon>Bacteria</taxon>
        <taxon>Pseudomonadati</taxon>
        <taxon>Pseudomonadota</taxon>
        <taxon>Gammaproteobacteria</taxon>
        <taxon>Alteromonadales</taxon>
        <taxon>Moritellaceae</taxon>
        <taxon>Moritella</taxon>
    </lineage>
</organism>
<dbReference type="AlphaFoldDB" id="A0A1K9YV59"/>
<accession>A0A1K9YV59</accession>
<protein>
    <submittedName>
        <fullName evidence="1">Uncharacterized protein</fullName>
    </submittedName>
</protein>
<evidence type="ECO:0000313" key="2">
    <source>
        <dbReference type="Proteomes" id="UP000183794"/>
    </source>
</evidence>
<name>A0A1K9YV59_9GAMM</name>
<sequence>MLSSVIECRDYLAYRVIEEFIYKISINSLIFSLQLRSHL</sequence>
<dbReference type="Proteomes" id="UP000183794">
    <property type="component" value="Unassembled WGS sequence"/>
</dbReference>